<dbReference type="CDD" id="cd01335">
    <property type="entry name" value="Radical_SAM"/>
    <property type="match status" value="1"/>
</dbReference>
<keyword evidence="2" id="KW-0004">4Fe-4S</keyword>
<reference evidence="8" key="1">
    <citation type="submission" date="2020-10" db="EMBL/GenBank/DDBJ databases">
        <authorList>
            <person name="Gilroy R."/>
        </authorList>
    </citation>
    <scope>NUCLEOTIDE SEQUENCE</scope>
    <source>
        <strain evidence="8">1748</strain>
    </source>
</reference>
<evidence type="ECO:0000256" key="4">
    <source>
        <dbReference type="ARBA" id="ARBA00022723"/>
    </source>
</evidence>
<evidence type="ECO:0000313" key="8">
    <source>
        <dbReference type="EMBL" id="MBO8414606.1"/>
    </source>
</evidence>
<proteinExistence type="predicted"/>
<evidence type="ECO:0000256" key="5">
    <source>
        <dbReference type="ARBA" id="ARBA00023004"/>
    </source>
</evidence>
<dbReference type="GO" id="GO:0051539">
    <property type="term" value="F:4 iron, 4 sulfur cluster binding"/>
    <property type="evidence" value="ECO:0007669"/>
    <property type="project" value="UniProtKB-KW"/>
</dbReference>
<dbReference type="PANTHER" id="PTHR30352:SF13">
    <property type="entry name" value="GLYCYL-RADICAL ENZYME ACTIVATING ENZYME YJJW-RELATED"/>
    <property type="match status" value="1"/>
</dbReference>
<dbReference type="Proteomes" id="UP000823629">
    <property type="component" value="Unassembled WGS sequence"/>
</dbReference>
<comment type="cofactor">
    <cofactor evidence="1">
        <name>[4Fe-4S] cluster</name>
        <dbReference type="ChEBI" id="CHEBI:49883"/>
    </cofactor>
</comment>
<dbReference type="GO" id="GO:0046872">
    <property type="term" value="F:metal ion binding"/>
    <property type="evidence" value="ECO:0007669"/>
    <property type="project" value="UniProtKB-KW"/>
</dbReference>
<dbReference type="GO" id="GO:0003824">
    <property type="term" value="F:catalytic activity"/>
    <property type="evidence" value="ECO:0007669"/>
    <property type="project" value="InterPro"/>
</dbReference>
<dbReference type="AlphaFoldDB" id="A0A9D9GS04"/>
<dbReference type="InterPro" id="IPR034457">
    <property type="entry name" value="Organic_radical-activating"/>
</dbReference>
<dbReference type="Gene3D" id="3.20.20.70">
    <property type="entry name" value="Aldolase class I"/>
    <property type="match status" value="1"/>
</dbReference>
<keyword evidence="4" id="KW-0479">Metal-binding</keyword>
<dbReference type="PROSITE" id="PS51918">
    <property type="entry name" value="RADICAL_SAM"/>
    <property type="match status" value="1"/>
</dbReference>
<keyword evidence="6" id="KW-0411">Iron-sulfur</keyword>
<dbReference type="InterPro" id="IPR058240">
    <property type="entry name" value="rSAM_sf"/>
</dbReference>
<dbReference type="InterPro" id="IPR007197">
    <property type="entry name" value="rSAM"/>
</dbReference>
<evidence type="ECO:0000256" key="1">
    <source>
        <dbReference type="ARBA" id="ARBA00001966"/>
    </source>
</evidence>
<accession>A0A9D9GS04</accession>
<evidence type="ECO:0000256" key="6">
    <source>
        <dbReference type="ARBA" id="ARBA00023014"/>
    </source>
</evidence>
<keyword evidence="3" id="KW-0949">S-adenosyl-L-methionine</keyword>
<dbReference type="NCBIfam" id="TIGR02495">
    <property type="entry name" value="NrdG2"/>
    <property type="match status" value="1"/>
</dbReference>
<evidence type="ECO:0000256" key="2">
    <source>
        <dbReference type="ARBA" id="ARBA00022485"/>
    </source>
</evidence>
<reference evidence="8" key="2">
    <citation type="journal article" date="2021" name="PeerJ">
        <title>Extensive microbial diversity within the chicken gut microbiome revealed by metagenomics and culture.</title>
        <authorList>
            <person name="Gilroy R."/>
            <person name="Ravi A."/>
            <person name="Getino M."/>
            <person name="Pursley I."/>
            <person name="Horton D.L."/>
            <person name="Alikhan N.F."/>
            <person name="Baker D."/>
            <person name="Gharbi K."/>
            <person name="Hall N."/>
            <person name="Watson M."/>
            <person name="Adriaenssens E.M."/>
            <person name="Foster-Nyarko E."/>
            <person name="Jarju S."/>
            <person name="Secka A."/>
            <person name="Antonio M."/>
            <person name="Oren A."/>
            <person name="Chaudhuri R.R."/>
            <person name="La Ragione R."/>
            <person name="Hildebrand F."/>
            <person name="Pallen M.J."/>
        </authorList>
    </citation>
    <scope>NUCLEOTIDE SEQUENCE</scope>
    <source>
        <strain evidence="8">1748</strain>
    </source>
</reference>
<evidence type="ECO:0000256" key="3">
    <source>
        <dbReference type="ARBA" id="ARBA00022691"/>
    </source>
</evidence>
<name>A0A9D9GS04_9BACL</name>
<comment type="caution">
    <text evidence="8">The sequence shown here is derived from an EMBL/GenBank/DDBJ whole genome shotgun (WGS) entry which is preliminary data.</text>
</comment>
<feature type="domain" description="Radical SAM core" evidence="7">
    <location>
        <begin position="13"/>
        <end position="231"/>
    </location>
</feature>
<evidence type="ECO:0000259" key="7">
    <source>
        <dbReference type="PROSITE" id="PS51918"/>
    </source>
</evidence>
<dbReference type="SFLD" id="SFLDG01094">
    <property type="entry name" value="Uncharacterised_Radical_SAM_Su"/>
    <property type="match status" value="1"/>
</dbReference>
<dbReference type="Pfam" id="PF04055">
    <property type="entry name" value="Radical_SAM"/>
    <property type="match status" value="1"/>
</dbReference>
<dbReference type="SUPFAM" id="SSF102114">
    <property type="entry name" value="Radical SAM enzymes"/>
    <property type="match status" value="1"/>
</dbReference>
<keyword evidence="5" id="KW-0408">Iron</keyword>
<dbReference type="InterPro" id="IPR012840">
    <property type="entry name" value="NrdG2"/>
</dbReference>
<organism evidence="8 9">
    <name type="scientific">Candidatus Scatoplasma merdavium</name>
    <dbReference type="NCBI Taxonomy" id="2840932"/>
    <lineage>
        <taxon>Bacteria</taxon>
        <taxon>Bacillati</taxon>
        <taxon>Bacillota</taxon>
        <taxon>Bacilli</taxon>
        <taxon>Bacillales</taxon>
        <taxon>Candidatus Scatoplasma</taxon>
    </lineage>
</organism>
<sequence>MVICGLQKLTLLDYPGLVACTVFTRGCNYACPYCQNSSLVISNKFASAIPEKEVKDFLASRVNKLDGVCISGGEPSLQKDLEQFASYCKSLGFKVKLDTNGSSPSTIKKLVEAGLVDYIAMDIKNSLDKYPSTVNSVVDINKVKESIDYLINQTKIDYEFRTTCIKEHHCEDDFEKISKMLKGAKVLYLQNFILSDGVIDKSLHGFSKEELCKFQAIVRSHQIKCELRGID</sequence>
<evidence type="ECO:0000313" key="9">
    <source>
        <dbReference type="Proteomes" id="UP000823629"/>
    </source>
</evidence>
<gene>
    <name evidence="8" type="ORF">IAC78_03970</name>
</gene>
<dbReference type="EMBL" id="JADING010000114">
    <property type="protein sequence ID" value="MBO8414606.1"/>
    <property type="molecule type" value="Genomic_DNA"/>
</dbReference>
<protein>
    <submittedName>
        <fullName evidence="8">Anaerobic ribonucleoside-triphosphate reductase activating protein</fullName>
    </submittedName>
</protein>
<dbReference type="SFLD" id="SFLDS00029">
    <property type="entry name" value="Radical_SAM"/>
    <property type="match status" value="1"/>
</dbReference>
<dbReference type="PANTHER" id="PTHR30352">
    <property type="entry name" value="PYRUVATE FORMATE-LYASE-ACTIVATING ENZYME"/>
    <property type="match status" value="1"/>
</dbReference>
<dbReference type="InterPro" id="IPR013785">
    <property type="entry name" value="Aldolase_TIM"/>
</dbReference>